<feature type="compositionally biased region" description="Polar residues" evidence="3">
    <location>
        <begin position="56"/>
        <end position="75"/>
    </location>
</feature>
<evidence type="ECO:0000259" key="4">
    <source>
        <dbReference type="SMART" id="SM00322"/>
    </source>
</evidence>
<feature type="domain" description="K Homology" evidence="4">
    <location>
        <begin position="1043"/>
        <end position="1111"/>
    </location>
</feature>
<feature type="domain" description="K Homology" evidence="4">
    <location>
        <begin position="792"/>
        <end position="882"/>
    </location>
</feature>
<dbReference type="CDD" id="cd02394">
    <property type="entry name" value="KH-I_Vigilin_rpt6"/>
    <property type="match status" value="2"/>
</dbReference>
<name>A0ABR3W9Z3_9PEZI</name>
<dbReference type="SUPFAM" id="SSF54791">
    <property type="entry name" value="Eukaryotic type KH-domain (KH-domain type I)"/>
    <property type="match status" value="8"/>
</dbReference>
<keyword evidence="1" id="KW-0677">Repeat</keyword>
<dbReference type="InterPro" id="IPR004087">
    <property type="entry name" value="KH_dom"/>
</dbReference>
<dbReference type="InterPro" id="IPR004088">
    <property type="entry name" value="KH_dom_type_1"/>
</dbReference>
<feature type="compositionally biased region" description="Low complexity" evidence="3">
    <location>
        <begin position="1"/>
        <end position="16"/>
    </location>
</feature>
<proteinExistence type="predicted"/>
<feature type="compositionally biased region" description="Basic and acidic residues" evidence="3">
    <location>
        <begin position="39"/>
        <end position="53"/>
    </location>
</feature>
<evidence type="ECO:0000313" key="5">
    <source>
        <dbReference type="EMBL" id="KAL1857008.1"/>
    </source>
</evidence>
<feature type="domain" description="K Homology" evidence="4">
    <location>
        <begin position="1112"/>
        <end position="1224"/>
    </location>
</feature>
<dbReference type="PANTHER" id="PTHR10627:SF31">
    <property type="entry name" value="DODECA-SATELLITE-BINDING PROTEIN 1, ISOFORM A"/>
    <property type="match status" value="1"/>
</dbReference>
<dbReference type="InterPro" id="IPR054548">
    <property type="entry name" value="SCP160-like_KH"/>
</dbReference>
<dbReference type="Proteomes" id="UP001586593">
    <property type="component" value="Unassembled WGS sequence"/>
</dbReference>
<protein>
    <recommendedName>
        <fullName evidence="4">K Homology domain-containing protein</fullName>
    </recommendedName>
</protein>
<dbReference type="CDD" id="cd22408">
    <property type="entry name" value="KH-I_Vigilin_rpt4"/>
    <property type="match status" value="1"/>
</dbReference>
<gene>
    <name evidence="5" type="ORF">VTK73DRAFT_8150</name>
</gene>
<dbReference type="Gene3D" id="3.30.1370.10">
    <property type="entry name" value="K Homology domain, type 1"/>
    <property type="match status" value="10"/>
</dbReference>
<feature type="domain" description="K Homology" evidence="4">
    <location>
        <begin position="725"/>
        <end position="788"/>
    </location>
</feature>
<evidence type="ECO:0000313" key="6">
    <source>
        <dbReference type="Proteomes" id="UP001586593"/>
    </source>
</evidence>
<dbReference type="CDD" id="cd22450">
    <property type="entry name" value="KH-I_ScSCP160_rpt5"/>
    <property type="match status" value="1"/>
</dbReference>
<feature type="compositionally biased region" description="Low complexity" evidence="3">
    <location>
        <begin position="130"/>
        <end position="144"/>
    </location>
</feature>
<feature type="region of interest" description="Disordered" evidence="3">
    <location>
        <begin position="838"/>
        <end position="868"/>
    </location>
</feature>
<comment type="caution">
    <text evidence="5">The sequence shown here is derived from an EMBL/GenBank/DDBJ whole genome shotgun (WGS) entry which is preliminary data.</text>
</comment>
<organism evidence="5 6">
    <name type="scientific">Phialemonium thermophilum</name>
    <dbReference type="NCBI Taxonomy" id="223376"/>
    <lineage>
        <taxon>Eukaryota</taxon>
        <taxon>Fungi</taxon>
        <taxon>Dikarya</taxon>
        <taxon>Ascomycota</taxon>
        <taxon>Pezizomycotina</taxon>
        <taxon>Sordariomycetes</taxon>
        <taxon>Sordariomycetidae</taxon>
        <taxon>Cephalothecales</taxon>
        <taxon>Cephalothecaceae</taxon>
        <taxon>Phialemonium</taxon>
    </lineage>
</organism>
<feature type="region of interest" description="Disordered" evidence="3">
    <location>
        <begin position="1147"/>
        <end position="1166"/>
    </location>
</feature>
<feature type="domain" description="K Homology" evidence="4">
    <location>
        <begin position="227"/>
        <end position="306"/>
    </location>
</feature>
<reference evidence="5 6" key="1">
    <citation type="journal article" date="2024" name="Commun. Biol.">
        <title>Comparative genomic analysis of thermophilic fungi reveals convergent evolutionary adaptations and gene losses.</title>
        <authorList>
            <person name="Steindorff A.S."/>
            <person name="Aguilar-Pontes M.V."/>
            <person name="Robinson A.J."/>
            <person name="Andreopoulos B."/>
            <person name="LaButti K."/>
            <person name="Kuo A."/>
            <person name="Mondo S."/>
            <person name="Riley R."/>
            <person name="Otillar R."/>
            <person name="Haridas S."/>
            <person name="Lipzen A."/>
            <person name="Grimwood J."/>
            <person name="Schmutz J."/>
            <person name="Clum A."/>
            <person name="Reid I.D."/>
            <person name="Moisan M.C."/>
            <person name="Butler G."/>
            <person name="Nguyen T.T.M."/>
            <person name="Dewar K."/>
            <person name="Conant G."/>
            <person name="Drula E."/>
            <person name="Henrissat B."/>
            <person name="Hansel C."/>
            <person name="Singer S."/>
            <person name="Hutchinson M.I."/>
            <person name="de Vries R.P."/>
            <person name="Natvig D.O."/>
            <person name="Powell A.J."/>
            <person name="Tsang A."/>
            <person name="Grigoriev I.V."/>
        </authorList>
    </citation>
    <scope>NUCLEOTIDE SEQUENCE [LARGE SCALE GENOMIC DNA]</scope>
    <source>
        <strain evidence="5 6">ATCC 24622</strain>
    </source>
</reference>
<dbReference type="SMART" id="SM00322">
    <property type="entry name" value="KH"/>
    <property type="match status" value="10"/>
</dbReference>
<dbReference type="EMBL" id="JAZHXJ010000571">
    <property type="protein sequence ID" value="KAL1857008.1"/>
    <property type="molecule type" value="Genomic_DNA"/>
</dbReference>
<dbReference type="InterPro" id="IPR036612">
    <property type="entry name" value="KH_dom_type_1_sf"/>
</dbReference>
<dbReference type="CDD" id="cd22449">
    <property type="entry name" value="KH-I_ScSCP160_rpt4"/>
    <property type="match status" value="1"/>
</dbReference>
<keyword evidence="2" id="KW-0694">RNA-binding</keyword>
<evidence type="ECO:0000256" key="3">
    <source>
        <dbReference type="SAM" id="MobiDB-lite"/>
    </source>
</evidence>
<feature type="domain" description="K Homology" evidence="4">
    <location>
        <begin position="1229"/>
        <end position="1298"/>
    </location>
</feature>
<dbReference type="Pfam" id="PF00013">
    <property type="entry name" value="KH_1"/>
    <property type="match status" value="7"/>
</dbReference>
<dbReference type="PANTHER" id="PTHR10627">
    <property type="entry name" value="SCP160"/>
    <property type="match status" value="1"/>
</dbReference>
<dbReference type="CDD" id="cd22448">
    <property type="entry name" value="KH-I_ScSCP160_rpt3"/>
    <property type="match status" value="1"/>
</dbReference>
<accession>A0ABR3W9Z3</accession>
<feature type="domain" description="K Homology" evidence="4">
    <location>
        <begin position="406"/>
        <end position="473"/>
    </location>
</feature>
<feature type="domain" description="K Homology" evidence="4">
    <location>
        <begin position="962"/>
        <end position="1039"/>
    </location>
</feature>
<feature type="region of interest" description="Disordered" evidence="3">
    <location>
        <begin position="1"/>
        <end position="152"/>
    </location>
</feature>
<evidence type="ECO:0000256" key="2">
    <source>
        <dbReference type="PROSITE-ProRule" id="PRU00117"/>
    </source>
</evidence>
<feature type="compositionally biased region" description="Polar residues" evidence="3">
    <location>
        <begin position="110"/>
        <end position="129"/>
    </location>
</feature>
<feature type="domain" description="K Homology" evidence="4">
    <location>
        <begin position="887"/>
        <end position="958"/>
    </location>
</feature>
<dbReference type="Pfam" id="PF22952">
    <property type="entry name" value="KH_11"/>
    <property type="match status" value="1"/>
</dbReference>
<keyword evidence="6" id="KW-1185">Reference proteome</keyword>
<sequence>MADLDTAADNTASSAAELKLKHAQNLHRTTIEEVPDEDLTPHRVPVDISKVVDAKQSPTEAGSTKPPSSQASQGPSIPPVRLDTQSHELFPELGGPKPKASSGVAPIWSAKTSTNGRPNGSIATNGTPRTSAPTSGVSTPTSSGRQGPPSLSIPGRNVETLYLEPQHVLPRQQLKRPLPDIIKDLNRRSRANIGMSTLGSGRLKFEATGPPDVAQQALKDLVQQIGTRQSIKVPIPHSARAHIIGRGGSTIKSLQEKTGARIQLPKVDESQEAPEDDDDDRTIDVIVEGNALSAATAREEILKIAGERASSVSTKIKGIPAEFYPFLAGPRNSLAHNLEERNGVQIRIPPHQVWWSQPPPRAPAPGQPPVFGSGANDNPIQLAGDRAAVQAARAEIERRVEELRRQLSLGQLSIPRGRHQFIIGDRGIPVDAFFEDTGCAIILPSAEDDDNVTVIGPSSQIEAALEKAMDLATTMQCSNIDISRFHRQAPGGAAAHARNVTRYLRHRREIERLEKLYNVHFNTPFTEEGALPWELYSRDGKSAIRAQSEIKGIVDSHPPSRISTLAIDPFFHQYLRSEVNPRVHKDFGVHLVVPEGNESDAPVLLVYEGLQSPDGPYEVPRSQPTPDEVRTFEQSLRDAHRHILDIINNQETIVSTSIDVPQKFHDKLRKFIKKEQEKRTPDQIPARVSSLGTTVTIKGPVSAVESLASKCRAFIEQEAEYEKERGFTLEFDFPQKFANHLIGKGGSNIRELRDKFDVDIQVHDGKVELKGPKVKAEAARAHIQSLARQLADETTHILKIDPKFHRELIGAQGSQINRLQTRYKVLIFFPRSAKSAKEDESVADATSENGKARRQQAPDEVIIRGPKKGADEARDELLSLLQYLKDNSFTATVSVQQRQLPSLIGQGGAGMEQLRQATGAKIDIPNGRDSADGVVEIQIKGTKSQVAAAKKILEEKKAIFEDTVVKTIEIDRKYHKSLIGAGGANIRDIVVKAGGSSDRRELARAVQFPKQDSDGNSIKIEGRKDVVDKIISQIQDFVSHRESEVTEIVEVPVEKHRSLIGRGGDVKRGLEAEFKVSIDIPRQGSGQTGVKIVGQSADVEKAKDRILSMVKEQQGETVHVPRHLHHAIANGGQFFRRLKADHGVTVDHGGQALPPKPSPPAANARAPAAGSLPLITDDDETVADAHSWTVVEQEATEEGEFPWILRGPPENIEKAKQAIQAAVEQAKKQTATGYLILPDPRTYRHVIGQGGSKVNSIRKQTGCKITVPRNQAQDEAIEIIGTKEGVEKAKTLILAAVKEGVNGTRSR</sequence>
<feature type="domain" description="K Homology" evidence="4">
    <location>
        <begin position="310"/>
        <end position="401"/>
    </location>
</feature>
<evidence type="ECO:0000256" key="1">
    <source>
        <dbReference type="ARBA" id="ARBA00022737"/>
    </source>
</evidence>
<dbReference type="PROSITE" id="PS50084">
    <property type="entry name" value="KH_TYPE_1"/>
    <property type="match status" value="9"/>
</dbReference>